<sequence length="61" mass="6263">MNNPGLYAIPTAPAYVAAEHGLVGLTKVAAVDYAPRGIRVNAVCPARPAHPGSTGWWPAPA</sequence>
<keyword evidence="2" id="KW-1185">Reference proteome</keyword>
<proteinExistence type="predicted"/>
<dbReference type="AlphaFoldDB" id="A0A4D4KIU4"/>
<organism evidence="1 2">
    <name type="scientific">Streptomyces antimycoticus</name>
    <dbReference type="NCBI Taxonomy" id="68175"/>
    <lineage>
        <taxon>Bacteria</taxon>
        <taxon>Bacillati</taxon>
        <taxon>Actinomycetota</taxon>
        <taxon>Actinomycetes</taxon>
        <taxon>Kitasatosporales</taxon>
        <taxon>Streptomycetaceae</taxon>
        <taxon>Streptomyces</taxon>
        <taxon>Streptomyces violaceusniger group</taxon>
    </lineage>
</organism>
<reference evidence="1 2" key="1">
    <citation type="journal article" date="2020" name="Int. J. Syst. Evol. Microbiol.">
        <title>Reclassification of Streptomyces castelarensis and Streptomyces sporoclivatus as later heterotypic synonyms of Streptomyces antimycoticus.</title>
        <authorList>
            <person name="Komaki H."/>
            <person name="Tamura T."/>
        </authorList>
    </citation>
    <scope>NUCLEOTIDE SEQUENCE [LARGE SCALE GENOMIC DNA]</scope>
    <source>
        <strain evidence="1 2">NBRC 12839</strain>
    </source>
</reference>
<dbReference type="SUPFAM" id="SSF51735">
    <property type="entry name" value="NAD(P)-binding Rossmann-fold domains"/>
    <property type="match status" value="1"/>
</dbReference>
<protein>
    <recommendedName>
        <fullName evidence="3">SDR family oxidoreductase</fullName>
    </recommendedName>
</protein>
<dbReference type="PRINTS" id="PR00081">
    <property type="entry name" value="GDHRDH"/>
</dbReference>
<dbReference type="Gene3D" id="3.40.50.720">
    <property type="entry name" value="NAD(P)-binding Rossmann-like Domain"/>
    <property type="match status" value="1"/>
</dbReference>
<dbReference type="Pfam" id="PF13561">
    <property type="entry name" value="adh_short_C2"/>
    <property type="match status" value="1"/>
</dbReference>
<evidence type="ECO:0000313" key="2">
    <source>
        <dbReference type="Proteomes" id="UP000299290"/>
    </source>
</evidence>
<dbReference type="EMBL" id="BJHV01000001">
    <property type="protein sequence ID" value="GDY48835.1"/>
    <property type="molecule type" value="Genomic_DNA"/>
</dbReference>
<accession>A0A4D4KIU4</accession>
<gene>
    <name evidence="1" type="ORF">SANT12839_097170</name>
</gene>
<dbReference type="InterPro" id="IPR036291">
    <property type="entry name" value="NAD(P)-bd_dom_sf"/>
</dbReference>
<evidence type="ECO:0008006" key="3">
    <source>
        <dbReference type="Google" id="ProtNLM"/>
    </source>
</evidence>
<dbReference type="Proteomes" id="UP000299290">
    <property type="component" value="Unassembled WGS sequence"/>
</dbReference>
<evidence type="ECO:0000313" key="1">
    <source>
        <dbReference type="EMBL" id="GDY48835.1"/>
    </source>
</evidence>
<dbReference type="InterPro" id="IPR002347">
    <property type="entry name" value="SDR_fam"/>
</dbReference>
<name>A0A4D4KIU4_9ACTN</name>
<comment type="caution">
    <text evidence="1">The sequence shown here is derived from an EMBL/GenBank/DDBJ whole genome shotgun (WGS) entry which is preliminary data.</text>
</comment>